<protein>
    <recommendedName>
        <fullName evidence="1">Transposase Synechocystis PCC 6803 domain-containing protein</fullName>
    </recommendedName>
</protein>
<keyword evidence="3" id="KW-1185">Reference proteome</keyword>
<dbReference type="InterPro" id="IPR009057">
    <property type="entry name" value="Homeodomain-like_sf"/>
</dbReference>
<dbReference type="EMBL" id="AZGD01000057">
    <property type="protein sequence ID" value="KRM19344.1"/>
    <property type="molecule type" value="Genomic_DNA"/>
</dbReference>
<evidence type="ECO:0000313" key="2">
    <source>
        <dbReference type="EMBL" id="KRM19344.1"/>
    </source>
</evidence>
<name>A0A0R1WN92_9LACO</name>
<feature type="domain" description="Transposase Synechocystis PCC 6803" evidence="1">
    <location>
        <begin position="1"/>
        <end position="51"/>
    </location>
</feature>
<dbReference type="Pfam" id="PF01710">
    <property type="entry name" value="HTH_Tnp_IS630"/>
    <property type="match status" value="1"/>
</dbReference>
<sequence length="72" mass="8508">MSYSEEFRQDTVNYFLDTGKTPSEVGRRFKVSNTSVTRWVELDDGLRTKIYHEMKAKGLVNPKAIEEKYPRY</sequence>
<proteinExistence type="predicted"/>
<accession>A0A0R1WN92</accession>
<comment type="caution">
    <text evidence="2">The sequence shown here is derived from an EMBL/GenBank/DDBJ whole genome shotgun (WGS) entry which is preliminary data.</text>
</comment>
<dbReference type="PATRIC" id="fig|1423755.3.peg.293"/>
<dbReference type="RefSeq" id="WP_025023013.1">
    <property type="nucleotide sequence ID" value="NZ_AZGD01000057.1"/>
</dbReference>
<dbReference type="AlphaFoldDB" id="A0A0R1WN92"/>
<reference evidence="2 3" key="1">
    <citation type="journal article" date="2015" name="Genome Announc.">
        <title>Expanding the biotechnology potential of lactobacilli through comparative genomics of 213 strains and associated genera.</title>
        <authorList>
            <person name="Sun Z."/>
            <person name="Harris H.M."/>
            <person name="McCann A."/>
            <person name="Guo C."/>
            <person name="Argimon S."/>
            <person name="Zhang W."/>
            <person name="Yang X."/>
            <person name="Jeffery I.B."/>
            <person name="Cooney J.C."/>
            <person name="Kagawa T.F."/>
            <person name="Liu W."/>
            <person name="Song Y."/>
            <person name="Salvetti E."/>
            <person name="Wrobel A."/>
            <person name="Rasinkangas P."/>
            <person name="Parkhill J."/>
            <person name="Rea M.C."/>
            <person name="O'Sullivan O."/>
            <person name="Ritari J."/>
            <person name="Douillard F.P."/>
            <person name="Paul Ross R."/>
            <person name="Yang R."/>
            <person name="Briner A.E."/>
            <person name="Felis G.E."/>
            <person name="de Vos W.M."/>
            <person name="Barrangou R."/>
            <person name="Klaenhammer T.R."/>
            <person name="Caufield P.W."/>
            <person name="Cui Y."/>
            <person name="Zhang H."/>
            <person name="O'Toole P.W."/>
        </authorList>
    </citation>
    <scope>NUCLEOTIDE SEQUENCE [LARGE SCALE GENOMIC DNA]</scope>
    <source>
        <strain evidence="2 3">DSM 18933</strain>
    </source>
</reference>
<dbReference type="SUPFAM" id="SSF46689">
    <property type="entry name" value="Homeodomain-like"/>
    <property type="match status" value="1"/>
</dbReference>
<evidence type="ECO:0000313" key="3">
    <source>
        <dbReference type="Proteomes" id="UP000051054"/>
    </source>
</evidence>
<organism evidence="2 3">
    <name type="scientific">Ligilactobacillus hayakitensis DSM 18933 = JCM 14209</name>
    <dbReference type="NCBI Taxonomy" id="1423755"/>
    <lineage>
        <taxon>Bacteria</taxon>
        <taxon>Bacillati</taxon>
        <taxon>Bacillota</taxon>
        <taxon>Bacilli</taxon>
        <taxon>Lactobacillales</taxon>
        <taxon>Lactobacillaceae</taxon>
        <taxon>Ligilactobacillus</taxon>
    </lineage>
</organism>
<dbReference type="Proteomes" id="UP000051054">
    <property type="component" value="Unassembled WGS sequence"/>
</dbReference>
<dbReference type="InterPro" id="IPR002622">
    <property type="entry name" value="Transposase_14"/>
</dbReference>
<gene>
    <name evidence="2" type="ORF">FC40_GL000272</name>
</gene>
<evidence type="ECO:0000259" key="1">
    <source>
        <dbReference type="Pfam" id="PF01710"/>
    </source>
</evidence>